<feature type="domain" description="DUF4396" evidence="2">
    <location>
        <begin position="83"/>
        <end position="226"/>
    </location>
</feature>
<reference evidence="3 4" key="1">
    <citation type="submission" date="2019-03" db="EMBL/GenBank/DDBJ databases">
        <title>Genomic Encyclopedia of Type Strains, Phase IV (KMG-IV): sequencing the most valuable type-strain genomes for metagenomic binning, comparative biology and taxonomic classification.</title>
        <authorList>
            <person name="Goeker M."/>
        </authorList>
    </citation>
    <scope>NUCLEOTIDE SEQUENCE [LARGE SCALE GENOMIC DNA]</scope>
    <source>
        <strain evidence="3 4">DSM 103428</strain>
    </source>
</reference>
<evidence type="ECO:0000256" key="1">
    <source>
        <dbReference type="SAM" id="Phobius"/>
    </source>
</evidence>
<proteinExistence type="predicted"/>
<dbReference type="Pfam" id="PF14342">
    <property type="entry name" value="DUF4396"/>
    <property type="match status" value="1"/>
</dbReference>
<feature type="transmembrane region" description="Helical" evidence="1">
    <location>
        <begin position="122"/>
        <end position="144"/>
    </location>
</feature>
<keyword evidence="1" id="KW-0472">Membrane</keyword>
<evidence type="ECO:0000259" key="2">
    <source>
        <dbReference type="Pfam" id="PF14342"/>
    </source>
</evidence>
<dbReference type="RefSeq" id="WP_131991724.1">
    <property type="nucleotide sequence ID" value="NZ_SMGK01000001.1"/>
</dbReference>
<organism evidence="3 4">
    <name type="scientific">Acidipila rosea</name>
    <dbReference type="NCBI Taxonomy" id="768535"/>
    <lineage>
        <taxon>Bacteria</taxon>
        <taxon>Pseudomonadati</taxon>
        <taxon>Acidobacteriota</taxon>
        <taxon>Terriglobia</taxon>
        <taxon>Terriglobales</taxon>
        <taxon>Acidobacteriaceae</taxon>
        <taxon>Acidipila</taxon>
    </lineage>
</organism>
<keyword evidence="1" id="KW-1133">Transmembrane helix</keyword>
<dbReference type="EMBL" id="SMGK01000001">
    <property type="protein sequence ID" value="TCK75717.1"/>
    <property type="molecule type" value="Genomic_DNA"/>
</dbReference>
<dbReference type="Proteomes" id="UP000295210">
    <property type="component" value="Unassembled WGS sequence"/>
</dbReference>
<accession>A0A4R1LDC9</accession>
<feature type="transmembrane region" description="Helical" evidence="1">
    <location>
        <begin position="198"/>
        <end position="221"/>
    </location>
</feature>
<comment type="caution">
    <text evidence="3">The sequence shown here is derived from an EMBL/GenBank/DDBJ whole genome shotgun (WGS) entry which is preliminary data.</text>
</comment>
<keyword evidence="1" id="KW-0812">Transmembrane</keyword>
<gene>
    <name evidence="3" type="ORF">C7378_0708</name>
</gene>
<name>A0A4R1LDC9_9BACT</name>
<evidence type="ECO:0000313" key="4">
    <source>
        <dbReference type="Proteomes" id="UP000295210"/>
    </source>
</evidence>
<dbReference type="AlphaFoldDB" id="A0A4R1LDC9"/>
<feature type="transmembrane region" description="Helical" evidence="1">
    <location>
        <begin position="32"/>
        <end position="54"/>
    </location>
</feature>
<keyword evidence="4" id="KW-1185">Reference proteome</keyword>
<dbReference type="OrthoDB" id="510720at2"/>
<feature type="transmembrane region" description="Helical" evidence="1">
    <location>
        <begin position="165"/>
        <end position="186"/>
    </location>
</feature>
<feature type="transmembrane region" description="Helical" evidence="1">
    <location>
        <begin position="6"/>
        <end position="25"/>
    </location>
</feature>
<sequence>MLITISWISLAIAFLCALVIILDELRHPQHMWIMNIVWPATALYLSVFALWGYFRYGRRMARDAMQHNSAMLHNSDTGKRKPQWHQYAISTSHCGAGCTIADIFAESGSFALGLTLFGLSLWASYAVDFAAAWLLGIVFQYFSIKPMKKLSSGEALFAAVKADTLSIVAFQVGMYAWMALTFFVFFPSPHLTPNEPAFWFMMQIAMVLGFATAYPMNVWLVSIGVKEAMG</sequence>
<protein>
    <submittedName>
        <fullName evidence="3">Uncharacterized protein DUF4396</fullName>
    </submittedName>
</protein>
<evidence type="ECO:0000313" key="3">
    <source>
        <dbReference type="EMBL" id="TCK75717.1"/>
    </source>
</evidence>
<dbReference type="InterPro" id="IPR025509">
    <property type="entry name" value="DUF4396"/>
</dbReference>